<dbReference type="RefSeq" id="WP_036647624.1">
    <property type="nucleotide sequence ID" value="NZ_BAVZ01000004.1"/>
</dbReference>
<dbReference type="GO" id="GO:0006352">
    <property type="term" value="P:DNA-templated transcription initiation"/>
    <property type="evidence" value="ECO:0007669"/>
    <property type="project" value="InterPro"/>
</dbReference>
<dbReference type="eggNOG" id="COG1595">
    <property type="taxonomic scope" value="Bacteria"/>
</dbReference>
<dbReference type="GO" id="GO:0003700">
    <property type="term" value="F:DNA-binding transcription factor activity"/>
    <property type="evidence" value="ECO:0007669"/>
    <property type="project" value="InterPro"/>
</dbReference>
<dbReference type="OrthoDB" id="2942336at2"/>
<dbReference type="SUPFAM" id="SSF88659">
    <property type="entry name" value="Sigma3 and sigma4 domains of RNA polymerase sigma factors"/>
    <property type="match status" value="1"/>
</dbReference>
<keyword evidence="2" id="KW-1185">Reference proteome</keyword>
<dbReference type="STRING" id="1236976.JCM16418_1875"/>
<evidence type="ECO:0008006" key="3">
    <source>
        <dbReference type="Google" id="ProtNLM"/>
    </source>
</evidence>
<gene>
    <name evidence="1" type="ORF">JCM16418_1875</name>
</gene>
<evidence type="ECO:0000313" key="2">
    <source>
        <dbReference type="Proteomes" id="UP000019364"/>
    </source>
</evidence>
<protein>
    <recommendedName>
        <fullName evidence="3">RNA polymerase sigma-70 region 4 domain-containing protein</fullName>
    </recommendedName>
</protein>
<name>W7YZM7_9BACL</name>
<dbReference type="Gene3D" id="1.20.140.160">
    <property type="match status" value="1"/>
</dbReference>
<dbReference type="Proteomes" id="UP000019364">
    <property type="component" value="Unassembled WGS sequence"/>
</dbReference>
<dbReference type="EMBL" id="BAVZ01000004">
    <property type="protein sequence ID" value="GAF07844.1"/>
    <property type="molecule type" value="Genomic_DNA"/>
</dbReference>
<dbReference type="InterPro" id="IPR014284">
    <property type="entry name" value="RNA_pol_sigma-70_dom"/>
</dbReference>
<evidence type="ECO:0000313" key="1">
    <source>
        <dbReference type="EMBL" id="GAF07844.1"/>
    </source>
</evidence>
<organism evidence="1 2">
    <name type="scientific">Paenibacillus pini JCM 16418</name>
    <dbReference type="NCBI Taxonomy" id="1236976"/>
    <lineage>
        <taxon>Bacteria</taxon>
        <taxon>Bacillati</taxon>
        <taxon>Bacillota</taxon>
        <taxon>Bacilli</taxon>
        <taxon>Bacillales</taxon>
        <taxon>Paenibacillaceae</taxon>
        <taxon>Paenibacillus</taxon>
    </lineage>
</organism>
<proteinExistence type="predicted"/>
<reference evidence="1 2" key="1">
    <citation type="journal article" date="2014" name="Genome Announc.">
        <title>Draft Genome Sequence of Paenibacillus pini JCM 16418T, Isolated from the Rhizosphere of Pine Tree.</title>
        <authorList>
            <person name="Yuki M."/>
            <person name="Oshima K."/>
            <person name="Suda W."/>
            <person name="Oshida Y."/>
            <person name="Kitamura K."/>
            <person name="Iida Y."/>
            <person name="Hattori M."/>
            <person name="Ohkuma M."/>
        </authorList>
    </citation>
    <scope>NUCLEOTIDE SEQUENCE [LARGE SCALE GENOMIC DNA]</scope>
    <source>
        <strain evidence="1 2">JCM 16418</strain>
    </source>
</reference>
<accession>W7YZM7</accession>
<dbReference type="AlphaFoldDB" id="W7YZM7"/>
<dbReference type="InterPro" id="IPR013324">
    <property type="entry name" value="RNA_pol_sigma_r3/r4-like"/>
</dbReference>
<comment type="caution">
    <text evidence="1">The sequence shown here is derived from an EMBL/GenBank/DDBJ whole genome shotgun (WGS) entry which is preliminary data.</text>
</comment>
<dbReference type="NCBIfam" id="TIGR02937">
    <property type="entry name" value="sigma70-ECF"/>
    <property type="match status" value="1"/>
</dbReference>
<sequence>MGLSEEQNRRFQDYIRSHKTIISDRIAQEFFQIEENIILLLKALDGDQDGQKALEEKFRKYFFRIRFSKFLASTIKYTAIGYMRLNQKNDKRFQLIFDIPFNQNSDDNAQATFGEMVLSIHNSPTSYPIISNPTQFQSTFLNEELSNAFSKLSNKQQLIATLGYALCYKDHEIARILGVSQQSISKTRNLALEKMRISLLERKGKHEK</sequence>